<reference evidence="1" key="1">
    <citation type="journal article" date="2022" name="bioRxiv">
        <title>Population genetic analysis of Ophidiomyces ophidiicola, the causative agent of snake fungal disease, indicates recent introductions to the USA.</title>
        <authorList>
            <person name="Ladner J.T."/>
            <person name="Palmer J.M."/>
            <person name="Ettinger C.L."/>
            <person name="Stajich J.E."/>
            <person name="Farrell T.M."/>
            <person name="Glorioso B.M."/>
            <person name="Lawson B."/>
            <person name="Price S.J."/>
            <person name="Stengle A.G."/>
            <person name="Grear D.A."/>
            <person name="Lorch J.M."/>
        </authorList>
    </citation>
    <scope>NUCLEOTIDE SEQUENCE</scope>
    <source>
        <strain evidence="1">NWHC 24266-5</strain>
    </source>
</reference>
<organism evidence="1">
    <name type="scientific">Ophidiomyces ophidiicola</name>
    <dbReference type="NCBI Taxonomy" id="1387563"/>
    <lineage>
        <taxon>Eukaryota</taxon>
        <taxon>Fungi</taxon>
        <taxon>Dikarya</taxon>
        <taxon>Ascomycota</taxon>
        <taxon>Pezizomycotina</taxon>
        <taxon>Eurotiomycetes</taxon>
        <taxon>Eurotiomycetidae</taxon>
        <taxon>Onygenales</taxon>
        <taxon>Onygenaceae</taxon>
        <taxon>Ophidiomyces</taxon>
    </lineage>
</organism>
<gene>
    <name evidence="1" type="ORF">LOY88_004676</name>
</gene>
<comment type="caution">
    <text evidence="1">The sequence shown here is derived from an EMBL/GenBank/DDBJ whole genome shotgun (WGS) entry which is preliminary data.</text>
</comment>
<name>A0ACB8USS9_9EURO</name>
<dbReference type="EMBL" id="JALBCA010000073">
    <property type="protein sequence ID" value="KAI2384424.1"/>
    <property type="molecule type" value="Genomic_DNA"/>
</dbReference>
<protein>
    <submittedName>
        <fullName evidence="1">Uncharacterized protein</fullName>
    </submittedName>
</protein>
<proteinExistence type="predicted"/>
<sequence length="803" mass="89821">MAIIRYQLEELLQLRDSPLVARPDSLPPIEEWMGPIPDPTTQRKSTRDQPTQPETNHQRRSSLFEARHISRASGSENLVLGPPKTSFASATRNSGKTVETTDKSLPKTNDQDDPKQDRYGGLREKFFKEREYGDKDRDFDRRDTRALQANGRRITREDREDWNGRQRRNFGQDEDRDRRLRRSGDIERWDGRESRDQQDGNERSNRDQGRFSGRRDTQGRTRHDQPWHRDGETQDTVDAEEEKTPIRNREWRRGLHGQDRDWGRSVKQEQDPEWMDSTSRTDTKEAHTQEDFQRWKERMKAGAGQTPTDVKKESGPEPPNEEPKKSEMRREGEIFSDFEPSFRAETGLDNFFDFWGTAKSGQDAVVGDIDARKETAPKPAKASRFAGFFHTQAEPKEAEISQVNIPRPSSTDADQEGFQRILQMLGGNKSRNATPRVEEPSQPQPQTVSLLQTALERGSNPPKSAAQENFERLEYMNAQEQVPRDRAPPGPDNTAPIKISKDNNAPRNGTDLLLQLMQQSKIAAQVPAGQNHHPLQRPGSQNLPETVARNHGIQSHKVPGYAEDPTLSNFRRPDVNDPRSQLRRRPTGGPVGFFEEMHSYPGASGGSHTVGNPPDIRQGPPQHSMGMHRPPGLDQMLPPGWPHQPVQQGNSINPVMFPPGLPTPQARNMNQSYASAPPMPLPAGIPAPADRPPFQRGVSANASAGFAPPPPGILPPPGYLHMNAPPPPPPPGPGFPPLQHSNEAMMGMSHGHPGHYGSGPHQAPPQSAKQLLDMFMHFTGNPGDGQVGPRNNAGMMGPAGHYR</sequence>
<accession>A0ACB8USS9</accession>
<evidence type="ECO:0000313" key="1">
    <source>
        <dbReference type="EMBL" id="KAI2384424.1"/>
    </source>
</evidence>